<dbReference type="GO" id="GO:0016787">
    <property type="term" value="F:hydrolase activity"/>
    <property type="evidence" value="ECO:0007669"/>
    <property type="project" value="UniProtKB-KW"/>
</dbReference>
<evidence type="ECO:0000313" key="3">
    <source>
        <dbReference type="EMBL" id="MFM4894917.1"/>
    </source>
</evidence>
<dbReference type="InterPro" id="IPR050266">
    <property type="entry name" value="AB_hydrolase_sf"/>
</dbReference>
<dbReference type="EMBL" id="JBGXBU010000012">
    <property type="protein sequence ID" value="MFM4894917.1"/>
    <property type="molecule type" value="Genomic_DNA"/>
</dbReference>
<evidence type="ECO:0000313" key="4">
    <source>
        <dbReference type="Proteomes" id="UP001630969"/>
    </source>
</evidence>
<dbReference type="InterPro" id="IPR000073">
    <property type="entry name" value="AB_hydrolase_1"/>
</dbReference>
<dbReference type="PANTHER" id="PTHR43798:SF31">
    <property type="entry name" value="AB HYDROLASE SUPERFAMILY PROTEIN YCLE"/>
    <property type="match status" value="1"/>
</dbReference>
<dbReference type="SUPFAM" id="SSF53474">
    <property type="entry name" value="alpha/beta-Hydrolases"/>
    <property type="match status" value="1"/>
</dbReference>
<evidence type="ECO:0000256" key="1">
    <source>
        <dbReference type="ARBA" id="ARBA00022801"/>
    </source>
</evidence>
<accession>A0ABW9GUU1</accession>
<dbReference type="InterPro" id="IPR029058">
    <property type="entry name" value="AB_hydrolase_fold"/>
</dbReference>
<keyword evidence="4" id="KW-1185">Reference proteome</keyword>
<comment type="caution">
    <text evidence="3">The sequence shown here is derived from an EMBL/GenBank/DDBJ whole genome shotgun (WGS) entry which is preliminary data.</text>
</comment>
<dbReference type="Gene3D" id="3.40.50.1820">
    <property type="entry name" value="alpha/beta hydrolase"/>
    <property type="match status" value="1"/>
</dbReference>
<proteinExistence type="predicted"/>
<dbReference type="PANTHER" id="PTHR43798">
    <property type="entry name" value="MONOACYLGLYCEROL LIPASE"/>
    <property type="match status" value="1"/>
</dbReference>
<protein>
    <submittedName>
        <fullName evidence="3">Alpha/beta fold hydrolase</fullName>
    </submittedName>
</protein>
<dbReference type="Pfam" id="PF00561">
    <property type="entry name" value="Abhydrolase_1"/>
    <property type="match status" value="1"/>
</dbReference>
<evidence type="ECO:0000259" key="2">
    <source>
        <dbReference type="Pfam" id="PF00561"/>
    </source>
</evidence>
<sequence>MQSQTHTFLINGSPMPCLQVGSGEPLLLIHGALANHTLWLEHIEPLSHHYCVYAPTLRHFGEAGKEGPFGLDTHAGDLLALLAQLAVGPVHLVGWSYGADVALTAALQAPECVQSLYLVEPGCPGALDEQGLAAFMADAGAMFGPVFGQVGAGLLQEAVATLIDGSGGRPGYFAAQPLKWQQAQLAEAGSLPKQMSQSERPDWSPARLATLKLPTCIVQGADTRPLFALASEALGRAIPACERLLVPHAGHLYPIEQPALFVQHLRRWLPHGDSLPPATAL</sequence>
<name>A0ABW9GUU1_9GAMM</name>
<gene>
    <name evidence="3" type="ORF">ACEUDJ_18915</name>
</gene>
<dbReference type="RefSeq" id="WP_408791860.1">
    <property type="nucleotide sequence ID" value="NZ_JBGXBU010000012.1"/>
</dbReference>
<reference evidence="3 4" key="1">
    <citation type="submission" date="2024-09" db="EMBL/GenBank/DDBJ databases">
        <title>Aeromonas strains Genome sequencing and assembly.</title>
        <authorList>
            <person name="Hu X."/>
            <person name="Tang B."/>
        </authorList>
    </citation>
    <scope>NUCLEOTIDE SEQUENCE [LARGE SCALE GENOMIC DNA]</scope>
    <source>
        <strain evidence="3 4">NB23SCDHY001</strain>
    </source>
</reference>
<dbReference type="Proteomes" id="UP001630969">
    <property type="component" value="Unassembled WGS sequence"/>
</dbReference>
<keyword evidence="1 3" id="KW-0378">Hydrolase</keyword>
<feature type="domain" description="AB hydrolase-1" evidence="2">
    <location>
        <begin position="25"/>
        <end position="256"/>
    </location>
</feature>
<organism evidence="3 4">
    <name type="scientific">Aeromonas bivalvium</name>
    <dbReference type="NCBI Taxonomy" id="440079"/>
    <lineage>
        <taxon>Bacteria</taxon>
        <taxon>Pseudomonadati</taxon>
        <taxon>Pseudomonadota</taxon>
        <taxon>Gammaproteobacteria</taxon>
        <taxon>Aeromonadales</taxon>
        <taxon>Aeromonadaceae</taxon>
        <taxon>Aeromonas</taxon>
    </lineage>
</organism>
<dbReference type="GeneID" id="97222239"/>